<dbReference type="EMBL" id="FWYB01000007">
    <property type="protein sequence ID" value="SMC97732.1"/>
    <property type="molecule type" value="Genomic_DNA"/>
</dbReference>
<dbReference type="PANTHER" id="PTHR36106:SF1">
    <property type="entry name" value="ANAEROBIC C4-DICARBOXYLATE TRANSPORTER DCUB"/>
    <property type="match status" value="1"/>
</dbReference>
<dbReference type="InterPro" id="IPR004668">
    <property type="entry name" value="Anaer_Dcu_memb_transpt"/>
</dbReference>
<feature type="transmembrane region" description="Helical" evidence="9">
    <location>
        <begin position="50"/>
        <end position="70"/>
    </location>
</feature>
<gene>
    <name evidence="10" type="ORF">SAMN04488101_107101</name>
</gene>
<organism evidence="10 11">
    <name type="scientific">Pedobacter nyackensis</name>
    <dbReference type="NCBI Taxonomy" id="475255"/>
    <lineage>
        <taxon>Bacteria</taxon>
        <taxon>Pseudomonadati</taxon>
        <taxon>Bacteroidota</taxon>
        <taxon>Sphingobacteriia</taxon>
        <taxon>Sphingobacteriales</taxon>
        <taxon>Sphingobacteriaceae</taxon>
        <taxon>Pedobacter</taxon>
    </lineage>
</organism>
<reference evidence="10 11" key="1">
    <citation type="submission" date="2017-04" db="EMBL/GenBank/DDBJ databases">
        <authorList>
            <person name="Afonso C.L."/>
            <person name="Miller P.J."/>
            <person name="Scott M.A."/>
            <person name="Spackman E."/>
            <person name="Goraichik I."/>
            <person name="Dimitrov K.M."/>
            <person name="Suarez D.L."/>
            <person name="Swayne D.E."/>
        </authorList>
    </citation>
    <scope>NUCLEOTIDE SEQUENCE [LARGE SCALE GENOMIC DNA]</scope>
    <source>
        <strain evidence="10 11">DSM 19625</strain>
    </source>
</reference>
<sequence>MIWIQLIILIVLILVGARMKGIGLGVMGAVGLLIFALGFGLKPTTPPIDVMLIILAVVTAAAALQASGGMEYMVSIAEKILRKNPNHITWLGPLVTYTFTLVAGTAHIIYSLLPIIAEVATKKRVRPERPLSISVIAAHMAITASPISAATVALTALLAPKGYELTHILIVAIPATIIGVLAGALVASRQGKDLMKDPGFLERLKDPEFVKLLDGEPAGEHEGDRVFSAESKRAVYVFLLAILSVVLFAAIPSLRPSFLTDGKMQPLRMVEMIELLMLTAAAAIVFVSKTPATKVSQSTIFRSGSEAVICIFGVAWMSDTYLQAHMPVFETHLSAFVTDHPWTFAIALFVMSILLFSQAATVRALMPLGIALGIPGPALIAMFPAVNGDFIIPSYPTLVAAMGFDRTGTTRIGRFLVNHSFTPPGLTTVIVTVAVGFLIATIVL</sequence>
<keyword evidence="3" id="KW-0813">Transport</keyword>
<dbReference type="AlphaFoldDB" id="A0A1W2DL03"/>
<feature type="transmembrane region" description="Helical" evidence="9">
    <location>
        <begin position="364"/>
        <end position="386"/>
    </location>
</feature>
<feature type="transmembrane region" description="Helical" evidence="9">
    <location>
        <begin position="425"/>
        <end position="443"/>
    </location>
</feature>
<keyword evidence="6 9" id="KW-0812">Transmembrane</keyword>
<protein>
    <submittedName>
        <fullName evidence="10">Anaerobic C4-dicarboxylate transporter DcuA</fullName>
    </submittedName>
</protein>
<feature type="transmembrane region" description="Helical" evidence="9">
    <location>
        <begin position="133"/>
        <end position="159"/>
    </location>
</feature>
<comment type="subcellular location">
    <subcellularLocation>
        <location evidence="1">Cell inner membrane</location>
        <topology evidence="1">Multi-pass membrane protein</topology>
    </subcellularLocation>
</comment>
<dbReference type="NCBIfam" id="TIGR00770">
    <property type="entry name" value="Dcu"/>
    <property type="match status" value="1"/>
</dbReference>
<dbReference type="Proteomes" id="UP000192678">
    <property type="component" value="Unassembled WGS sequence"/>
</dbReference>
<accession>A0A1W2DL03</accession>
<evidence type="ECO:0000256" key="6">
    <source>
        <dbReference type="ARBA" id="ARBA00022692"/>
    </source>
</evidence>
<feature type="transmembrane region" description="Helical" evidence="9">
    <location>
        <begin position="6"/>
        <end position="38"/>
    </location>
</feature>
<evidence type="ECO:0000256" key="9">
    <source>
        <dbReference type="SAM" id="Phobius"/>
    </source>
</evidence>
<keyword evidence="11" id="KW-1185">Reference proteome</keyword>
<evidence type="ECO:0000256" key="5">
    <source>
        <dbReference type="ARBA" id="ARBA00022519"/>
    </source>
</evidence>
<evidence type="ECO:0000256" key="7">
    <source>
        <dbReference type="ARBA" id="ARBA00022989"/>
    </source>
</evidence>
<feature type="transmembrane region" description="Helical" evidence="9">
    <location>
        <begin position="299"/>
        <end position="318"/>
    </location>
</feature>
<keyword evidence="4" id="KW-1003">Cell membrane</keyword>
<keyword evidence="7 9" id="KW-1133">Transmembrane helix</keyword>
<dbReference type="GO" id="GO:0005886">
    <property type="term" value="C:plasma membrane"/>
    <property type="evidence" value="ECO:0007669"/>
    <property type="project" value="UniProtKB-SubCell"/>
</dbReference>
<dbReference type="NCBIfam" id="NF006927">
    <property type="entry name" value="PRK09412.1"/>
    <property type="match status" value="1"/>
</dbReference>
<evidence type="ECO:0000313" key="10">
    <source>
        <dbReference type="EMBL" id="SMC97732.1"/>
    </source>
</evidence>
<feature type="transmembrane region" description="Helical" evidence="9">
    <location>
        <begin position="234"/>
        <end position="254"/>
    </location>
</feature>
<dbReference type="PIRSF" id="PIRSF004539">
    <property type="entry name" value="C4-dicrbxl_trns"/>
    <property type="match status" value="1"/>
</dbReference>
<feature type="transmembrane region" description="Helical" evidence="9">
    <location>
        <begin position="266"/>
        <end position="287"/>
    </location>
</feature>
<name>A0A1W2DL03_9SPHI</name>
<dbReference type="STRING" id="475255.SAMN04488101_107101"/>
<dbReference type="Pfam" id="PF03605">
    <property type="entry name" value="DcuA_DcuB"/>
    <property type="match status" value="1"/>
</dbReference>
<keyword evidence="5" id="KW-0997">Cell inner membrane</keyword>
<evidence type="ECO:0000256" key="3">
    <source>
        <dbReference type="ARBA" id="ARBA00022448"/>
    </source>
</evidence>
<dbReference type="NCBIfam" id="NF009136">
    <property type="entry name" value="PRK12489.1"/>
    <property type="match status" value="1"/>
</dbReference>
<evidence type="ECO:0000256" key="1">
    <source>
        <dbReference type="ARBA" id="ARBA00004429"/>
    </source>
</evidence>
<comment type="similarity">
    <text evidence="2">Belongs to the DcuA/DcuB transporter (TC 2.A.13.1) family.</text>
</comment>
<evidence type="ECO:0000256" key="8">
    <source>
        <dbReference type="ARBA" id="ARBA00023136"/>
    </source>
</evidence>
<dbReference type="GO" id="GO:0015556">
    <property type="term" value="F:C4-dicarboxylate transmembrane transporter activity"/>
    <property type="evidence" value="ECO:0007669"/>
    <property type="project" value="InterPro"/>
</dbReference>
<proteinExistence type="inferred from homology"/>
<dbReference type="RefSeq" id="WP_200816364.1">
    <property type="nucleotide sequence ID" value="NZ_FWYB01000007.1"/>
</dbReference>
<evidence type="ECO:0000313" key="11">
    <source>
        <dbReference type="Proteomes" id="UP000192678"/>
    </source>
</evidence>
<keyword evidence="8 9" id="KW-0472">Membrane</keyword>
<evidence type="ECO:0000256" key="4">
    <source>
        <dbReference type="ARBA" id="ARBA00022475"/>
    </source>
</evidence>
<feature type="transmembrane region" description="Helical" evidence="9">
    <location>
        <begin position="90"/>
        <end position="113"/>
    </location>
</feature>
<feature type="transmembrane region" description="Helical" evidence="9">
    <location>
        <begin position="165"/>
        <end position="187"/>
    </location>
</feature>
<dbReference type="PANTHER" id="PTHR36106">
    <property type="entry name" value="ANAEROBIC C4-DICARBOXYLATE TRANSPORTER DCUB"/>
    <property type="match status" value="1"/>
</dbReference>
<evidence type="ECO:0000256" key="2">
    <source>
        <dbReference type="ARBA" id="ARBA00006413"/>
    </source>
</evidence>
<feature type="transmembrane region" description="Helical" evidence="9">
    <location>
        <begin position="340"/>
        <end position="357"/>
    </location>
</feature>